<dbReference type="PANTHER" id="PTHR22845:SF5">
    <property type="entry name" value="APOPTOTIC PROTEASE-ACTIVATING FACTOR 1"/>
    <property type="match status" value="1"/>
</dbReference>
<dbReference type="SUPFAM" id="SSF52200">
    <property type="entry name" value="Toll/Interleukin receptor TIR domain"/>
    <property type="match status" value="1"/>
</dbReference>
<accession>A0AB34IW95</accession>
<comment type="caution">
    <text evidence="3">The sequence shown here is derived from an EMBL/GenBank/DDBJ whole genome shotgun (WGS) entry which is preliminary data.</text>
</comment>
<dbReference type="InterPro" id="IPR002182">
    <property type="entry name" value="NB-ARC"/>
</dbReference>
<dbReference type="Gene3D" id="3.40.50.10140">
    <property type="entry name" value="Toll/interleukin-1 receptor homology (TIR) domain"/>
    <property type="match status" value="1"/>
</dbReference>
<proteinExistence type="predicted"/>
<dbReference type="InterPro" id="IPR027417">
    <property type="entry name" value="P-loop_NTPase"/>
</dbReference>
<feature type="domain" description="NB-ARC" evidence="2">
    <location>
        <begin position="389"/>
        <end position="545"/>
    </location>
</feature>
<dbReference type="Proteomes" id="UP001515480">
    <property type="component" value="Unassembled WGS sequence"/>
</dbReference>
<organism evidence="3 4">
    <name type="scientific">Prymnesium parvum</name>
    <name type="common">Toxic golden alga</name>
    <dbReference type="NCBI Taxonomy" id="97485"/>
    <lineage>
        <taxon>Eukaryota</taxon>
        <taxon>Haptista</taxon>
        <taxon>Haptophyta</taxon>
        <taxon>Prymnesiophyceae</taxon>
        <taxon>Prymnesiales</taxon>
        <taxon>Prymnesiaceae</taxon>
        <taxon>Prymnesium</taxon>
    </lineage>
</organism>
<feature type="region of interest" description="Disordered" evidence="1">
    <location>
        <begin position="128"/>
        <end position="147"/>
    </location>
</feature>
<dbReference type="AlphaFoldDB" id="A0AB34IW95"/>
<gene>
    <name evidence="3" type="ORF">AB1Y20_007897</name>
</gene>
<dbReference type="InterPro" id="IPR042197">
    <property type="entry name" value="Apaf_helical"/>
</dbReference>
<dbReference type="EMBL" id="JBGBPQ010000018">
    <property type="protein sequence ID" value="KAL1507035.1"/>
    <property type="molecule type" value="Genomic_DNA"/>
</dbReference>
<name>A0AB34IW95_PRYPA</name>
<sequence>MITYPQPLLASNNGSLPRPLLPMAQGVTPRAVEASDDHASGSNQPPEKRASPSAFDSTLQPSLSPSSLATLLSTANKAFDSASPITVRATALAALYLLHRTAPKSLRLPLQLAMGASALSVCVSAASGQASTPPEAQRERSSPPPTEKTYCAFVSHSKGEAATEARFLQVELERRLGDRVFIDSDYLRNQANLEQHVAESRCLILIQSKNVLTRPCVLVELMTAIKLGVPIVAVHFTGGAYMYDFAHAAEFLTRIDTMLPKADRQLLERRGFDMEDVAHQLSSTIPSVPSHKLDRAFSRAVLDAVFDELTQSVRNVAPPKPLDDKAEWLSKRGSPKEHRKLLRQMAHATPHGESASPHGTHSAPSAYPPPLAPMVPAHVSFHHSSRKALSNKLKAHLLTSASDGMRAVALRGGGGTGKSALASVIVRDAEVLSSFSAVAWASVGDECDVPHAKRMLLSQLVEKQLPPEAISEDQLDRALRDATRGRAVLLVLDDVWHSAVAKALCVVDPLTHSAVLLTTRVKGVLKEAVEVEVGVMDEDEAVLLLLRAGDMGHLTHAPPAEARKVAALCGYLPLALCIAGEVLMEHADDWTDCLAEELAEHQLAELRLRAAPSLESSAAAAASLEERLVSRTLRAITRAGAPPQVHDVLELCAAFARGVAVPAHVVDVAAASTHPSSGRLVRRCLKLLVDHSLVQGSIALGVSLHDIVRAYALARAAEAEGGMRAMQRRVLRALLEALSVEHAAGAGGRTELSKYAQLQLAHHVRGARDGGAPLREDALLVDALLGHADESVRRLVAEGVGEEAVVRAAEASEARGELEAAAGFRSLASWMA</sequence>
<feature type="region of interest" description="Disordered" evidence="1">
    <location>
        <begin position="28"/>
        <end position="61"/>
    </location>
</feature>
<dbReference type="Pfam" id="PF00931">
    <property type="entry name" value="NB-ARC"/>
    <property type="match status" value="1"/>
</dbReference>
<reference evidence="3 4" key="1">
    <citation type="journal article" date="2024" name="Science">
        <title>Giant polyketide synthase enzymes in the biosynthesis of giant marine polyether toxins.</title>
        <authorList>
            <person name="Fallon T.R."/>
            <person name="Shende V.V."/>
            <person name="Wierzbicki I.H."/>
            <person name="Pendleton A.L."/>
            <person name="Watervoot N.F."/>
            <person name="Auber R.P."/>
            <person name="Gonzalez D.J."/>
            <person name="Wisecaver J.H."/>
            <person name="Moore B.S."/>
        </authorList>
    </citation>
    <scope>NUCLEOTIDE SEQUENCE [LARGE SCALE GENOMIC DNA]</scope>
    <source>
        <strain evidence="3 4">12B1</strain>
    </source>
</reference>
<evidence type="ECO:0000313" key="4">
    <source>
        <dbReference type="Proteomes" id="UP001515480"/>
    </source>
</evidence>
<dbReference type="PANTHER" id="PTHR22845">
    <property type="entry name" value="APOPTOTIC PROTEASE-ACTIVATING FACTOR 1"/>
    <property type="match status" value="1"/>
</dbReference>
<dbReference type="GO" id="GO:0043531">
    <property type="term" value="F:ADP binding"/>
    <property type="evidence" value="ECO:0007669"/>
    <property type="project" value="InterPro"/>
</dbReference>
<evidence type="ECO:0000259" key="2">
    <source>
        <dbReference type="Pfam" id="PF00931"/>
    </source>
</evidence>
<protein>
    <recommendedName>
        <fullName evidence="2">NB-ARC domain-containing protein</fullName>
    </recommendedName>
</protein>
<feature type="region of interest" description="Disordered" evidence="1">
    <location>
        <begin position="344"/>
        <end position="371"/>
    </location>
</feature>
<dbReference type="Gene3D" id="3.40.50.300">
    <property type="entry name" value="P-loop containing nucleotide triphosphate hydrolases"/>
    <property type="match status" value="1"/>
</dbReference>
<dbReference type="GO" id="GO:0005829">
    <property type="term" value="C:cytosol"/>
    <property type="evidence" value="ECO:0007669"/>
    <property type="project" value="UniProtKB-ARBA"/>
</dbReference>
<evidence type="ECO:0000256" key="1">
    <source>
        <dbReference type="SAM" id="MobiDB-lite"/>
    </source>
</evidence>
<dbReference type="PRINTS" id="PR00364">
    <property type="entry name" value="DISEASERSIST"/>
</dbReference>
<evidence type="ECO:0000313" key="3">
    <source>
        <dbReference type="EMBL" id="KAL1507035.1"/>
    </source>
</evidence>
<dbReference type="SUPFAM" id="SSF52540">
    <property type="entry name" value="P-loop containing nucleoside triphosphate hydrolases"/>
    <property type="match status" value="1"/>
</dbReference>
<dbReference type="InterPro" id="IPR035897">
    <property type="entry name" value="Toll_tir_struct_dom_sf"/>
</dbReference>
<keyword evidence="4" id="KW-1185">Reference proteome</keyword>
<dbReference type="Gene3D" id="1.10.8.430">
    <property type="entry name" value="Helical domain of apoptotic protease-activating factors"/>
    <property type="match status" value="1"/>
</dbReference>